<dbReference type="InterPro" id="IPR028159">
    <property type="entry name" value="RPA_interact_C_dom"/>
</dbReference>
<dbReference type="PANTHER" id="PTHR31742">
    <property type="entry name" value="RPA-INTERACTING PROTEIN RPAIN"/>
    <property type="match status" value="1"/>
</dbReference>
<reference evidence="9" key="1">
    <citation type="submission" date="2020-03" db="EMBL/GenBank/DDBJ databases">
        <title>Castanea mollissima Vanexum genome sequencing.</title>
        <authorList>
            <person name="Staton M."/>
        </authorList>
    </citation>
    <scope>NUCLEOTIDE SEQUENCE</scope>
    <source>
        <tissue evidence="9">Leaf</tissue>
    </source>
</reference>
<feature type="domain" description="RPA-interacting protein C-terminal" evidence="8">
    <location>
        <begin position="179"/>
        <end position="260"/>
    </location>
</feature>
<keyword evidence="2" id="KW-0479">Metal-binding</keyword>
<dbReference type="GO" id="GO:0008270">
    <property type="term" value="F:zinc ion binding"/>
    <property type="evidence" value="ECO:0007669"/>
    <property type="project" value="UniProtKB-KW"/>
</dbReference>
<dbReference type="EMBL" id="JRKL02002864">
    <property type="protein sequence ID" value="KAF3957293.1"/>
    <property type="molecule type" value="Genomic_DNA"/>
</dbReference>
<dbReference type="Pfam" id="PF14766">
    <property type="entry name" value="RPA_interact_N"/>
    <property type="match status" value="1"/>
</dbReference>
<evidence type="ECO:0000313" key="10">
    <source>
        <dbReference type="Proteomes" id="UP000737018"/>
    </source>
</evidence>
<keyword evidence="10" id="KW-1185">Reference proteome</keyword>
<keyword evidence="3" id="KW-0863">Zinc-finger</keyword>
<evidence type="ECO:0000256" key="1">
    <source>
        <dbReference type="ARBA" id="ARBA00004123"/>
    </source>
</evidence>
<organism evidence="9 10">
    <name type="scientific">Castanea mollissima</name>
    <name type="common">Chinese chestnut</name>
    <dbReference type="NCBI Taxonomy" id="60419"/>
    <lineage>
        <taxon>Eukaryota</taxon>
        <taxon>Viridiplantae</taxon>
        <taxon>Streptophyta</taxon>
        <taxon>Embryophyta</taxon>
        <taxon>Tracheophyta</taxon>
        <taxon>Spermatophyta</taxon>
        <taxon>Magnoliopsida</taxon>
        <taxon>eudicotyledons</taxon>
        <taxon>Gunneridae</taxon>
        <taxon>Pentapetalae</taxon>
        <taxon>rosids</taxon>
        <taxon>fabids</taxon>
        <taxon>Fagales</taxon>
        <taxon>Fagaceae</taxon>
        <taxon>Castanea</taxon>
    </lineage>
</organism>
<dbReference type="Pfam" id="PF14768">
    <property type="entry name" value="RPA_interact_C"/>
    <property type="match status" value="1"/>
</dbReference>
<feature type="domain" description="RPA-interacting protein central" evidence="7">
    <location>
        <begin position="71"/>
        <end position="163"/>
    </location>
</feature>
<comment type="subcellular location">
    <subcellularLocation>
        <location evidence="1">Nucleus</location>
    </subcellularLocation>
</comment>
<evidence type="ECO:0000313" key="9">
    <source>
        <dbReference type="EMBL" id="KAF3957293.1"/>
    </source>
</evidence>
<evidence type="ECO:0000259" key="8">
    <source>
        <dbReference type="Pfam" id="PF14768"/>
    </source>
</evidence>
<dbReference type="Proteomes" id="UP000737018">
    <property type="component" value="Unassembled WGS sequence"/>
</dbReference>
<evidence type="ECO:0008006" key="11">
    <source>
        <dbReference type="Google" id="ProtNLM"/>
    </source>
</evidence>
<dbReference type="GO" id="GO:0005634">
    <property type="term" value="C:nucleus"/>
    <property type="evidence" value="ECO:0007669"/>
    <property type="project" value="UniProtKB-SubCell"/>
</dbReference>
<accession>A0A8J4R432</accession>
<proteinExistence type="predicted"/>
<dbReference type="InterPro" id="IPR028158">
    <property type="entry name" value="RPA_interact_N_dom"/>
</dbReference>
<keyword evidence="4" id="KW-0862">Zinc</keyword>
<evidence type="ECO:0000259" key="6">
    <source>
        <dbReference type="Pfam" id="PF14766"/>
    </source>
</evidence>
<dbReference type="Pfam" id="PF14767">
    <property type="entry name" value="RPA_interact_M"/>
    <property type="match status" value="1"/>
</dbReference>
<gene>
    <name evidence="9" type="ORF">CMV_017682</name>
</gene>
<evidence type="ECO:0000259" key="7">
    <source>
        <dbReference type="Pfam" id="PF14767"/>
    </source>
</evidence>
<keyword evidence="5" id="KW-0539">Nucleus</keyword>
<evidence type="ECO:0000256" key="5">
    <source>
        <dbReference type="ARBA" id="ARBA00023242"/>
    </source>
</evidence>
<sequence>MEEEDDGSSSRLRRRLSLKKKTHSHFWKHKLREKCYKRVREDRTRLLWKLRLPSSPNHNNNNNKVKDLIQSAFEDIISDELKKIEDSSLNDCLKSPASAPEANDVLWEYDGLHSVYQGECEEILLEMQRIFYEDYRAEPTRKEPQAHIETWEDEEDAYLARAVYEHMQLNDGQGCEKIWCPVCKQGELLENYHLIYCTLCELQLNKDNEVNLDLLRVRLAEAHAEHLDRGCRLKPKFCMEARFDLTALYICCTGCNMFEVVM</sequence>
<dbReference type="GO" id="GO:0006606">
    <property type="term" value="P:protein import into nucleus"/>
    <property type="evidence" value="ECO:0007669"/>
    <property type="project" value="TreeGrafter"/>
</dbReference>
<dbReference type="PANTHER" id="PTHR31742:SF1">
    <property type="entry name" value="RPA-INTERACTING PROTEIN"/>
    <property type="match status" value="1"/>
</dbReference>
<dbReference type="OrthoDB" id="435311at2759"/>
<dbReference type="InterPro" id="IPR028156">
    <property type="entry name" value="RIP"/>
</dbReference>
<comment type="caution">
    <text evidence="9">The sequence shown here is derived from an EMBL/GenBank/DDBJ whole genome shotgun (WGS) entry which is preliminary data.</text>
</comment>
<evidence type="ECO:0000256" key="2">
    <source>
        <dbReference type="ARBA" id="ARBA00022723"/>
    </source>
</evidence>
<dbReference type="AlphaFoldDB" id="A0A8J4R432"/>
<dbReference type="InterPro" id="IPR028155">
    <property type="entry name" value="RPA_interact_central"/>
</dbReference>
<evidence type="ECO:0000256" key="3">
    <source>
        <dbReference type="ARBA" id="ARBA00022771"/>
    </source>
</evidence>
<feature type="domain" description="RPA-interacting protein N-terminal" evidence="6">
    <location>
        <begin position="13"/>
        <end position="53"/>
    </location>
</feature>
<name>A0A8J4R432_9ROSI</name>
<protein>
    <recommendedName>
        <fullName evidence="11">RPA-interacting protein</fullName>
    </recommendedName>
</protein>
<evidence type="ECO:0000256" key="4">
    <source>
        <dbReference type="ARBA" id="ARBA00022833"/>
    </source>
</evidence>